<evidence type="ECO:0000256" key="3">
    <source>
        <dbReference type="ARBA" id="ARBA00010312"/>
    </source>
</evidence>
<dbReference type="GO" id="GO:0051539">
    <property type="term" value="F:4 iron, 4 sulfur cluster binding"/>
    <property type="evidence" value="ECO:0007669"/>
    <property type="project" value="UniProtKB-KW"/>
</dbReference>
<comment type="similarity">
    <text evidence="3">Belongs to the prokaryotic molybdopterin-containing oxidoreductase family.</text>
</comment>
<evidence type="ECO:0000256" key="7">
    <source>
        <dbReference type="SAM" id="MobiDB-lite"/>
    </source>
</evidence>
<dbReference type="InterPro" id="IPR006656">
    <property type="entry name" value="Mopterin_OxRdtase"/>
</dbReference>
<dbReference type="PANTHER" id="PTHR43598:SF1">
    <property type="entry name" value="FORMATE DEHYDROGENASE-O MAJOR SUBUNIT"/>
    <property type="match status" value="1"/>
</dbReference>
<keyword evidence="5" id="KW-0479">Metal-binding</keyword>
<evidence type="ECO:0000256" key="2">
    <source>
        <dbReference type="ARBA" id="ARBA00004196"/>
    </source>
</evidence>
<dbReference type="SUPFAM" id="SSF50692">
    <property type="entry name" value="ADC-like"/>
    <property type="match status" value="1"/>
</dbReference>
<feature type="domain" description="Molybdopterin dinucleotide-binding" evidence="9">
    <location>
        <begin position="734"/>
        <end position="850"/>
    </location>
</feature>
<comment type="cofactor">
    <cofactor evidence="1">
        <name>[4Fe-4S] cluster</name>
        <dbReference type="ChEBI" id="CHEBI:49883"/>
    </cofactor>
</comment>
<dbReference type="Gene3D" id="3.40.50.740">
    <property type="match status" value="1"/>
</dbReference>
<comment type="subcellular location">
    <subcellularLocation>
        <location evidence="2">Cell envelope</location>
    </subcellularLocation>
</comment>
<evidence type="ECO:0000256" key="4">
    <source>
        <dbReference type="ARBA" id="ARBA00022485"/>
    </source>
</evidence>
<evidence type="ECO:0000313" key="11">
    <source>
        <dbReference type="Proteomes" id="UP000199416"/>
    </source>
</evidence>
<dbReference type="GO" id="GO:0030313">
    <property type="term" value="C:cell envelope"/>
    <property type="evidence" value="ECO:0007669"/>
    <property type="project" value="UniProtKB-SubCell"/>
</dbReference>
<dbReference type="InterPro" id="IPR009010">
    <property type="entry name" value="Asp_de-COase-like_dom_sf"/>
</dbReference>
<dbReference type="InterPro" id="IPR006657">
    <property type="entry name" value="MoPterin_dinucl-bd_dom"/>
</dbReference>
<dbReference type="AlphaFoldDB" id="A0A1G6L4F4"/>
<dbReference type="SUPFAM" id="SSF53706">
    <property type="entry name" value="Formate dehydrogenase/DMSO reductase, domains 1-3"/>
    <property type="match status" value="1"/>
</dbReference>
<keyword evidence="6" id="KW-0560">Oxidoreductase</keyword>
<dbReference type="Proteomes" id="UP000199416">
    <property type="component" value="Unassembled WGS sequence"/>
</dbReference>
<keyword evidence="4" id="KW-0411">Iron-sulfur</keyword>
<dbReference type="Gene3D" id="3.40.228.10">
    <property type="entry name" value="Dimethylsulfoxide Reductase, domain 2"/>
    <property type="match status" value="2"/>
</dbReference>
<evidence type="ECO:0000259" key="9">
    <source>
        <dbReference type="Pfam" id="PF01568"/>
    </source>
</evidence>
<keyword evidence="11" id="KW-1185">Reference proteome</keyword>
<dbReference type="GO" id="GO:0030151">
    <property type="term" value="F:molybdenum ion binding"/>
    <property type="evidence" value="ECO:0007669"/>
    <property type="project" value="TreeGrafter"/>
</dbReference>
<feature type="domain" description="Molybdopterin oxidoreductase" evidence="8">
    <location>
        <begin position="14"/>
        <end position="423"/>
    </location>
</feature>
<keyword evidence="4" id="KW-0408">Iron</keyword>
<dbReference type="NCBIfam" id="NF041513">
    <property type="entry name" value="formate_DH_Act"/>
    <property type="match status" value="1"/>
</dbReference>
<reference evidence="11" key="1">
    <citation type="submission" date="2016-10" db="EMBL/GenBank/DDBJ databases">
        <authorList>
            <person name="Varghese N."/>
            <person name="Submissions S."/>
        </authorList>
    </citation>
    <scope>NUCLEOTIDE SEQUENCE [LARGE SCALE GENOMIC DNA]</scope>
    <source>
        <strain evidence="11">DSM 45421</strain>
    </source>
</reference>
<gene>
    <name evidence="10" type="ORF">SAMN05660690_1188</name>
</gene>
<dbReference type="GO" id="GO:0009061">
    <property type="term" value="P:anaerobic respiration"/>
    <property type="evidence" value="ECO:0007669"/>
    <property type="project" value="TreeGrafter"/>
</dbReference>
<dbReference type="PANTHER" id="PTHR43598">
    <property type="entry name" value="TUNGSTEN-CONTAINING FORMYLMETHANOFURAN DEHYDROGENASE 2 SUBUNIT B"/>
    <property type="match status" value="1"/>
</dbReference>
<dbReference type="CDD" id="cd02792">
    <property type="entry name" value="MopB_CT_Formate-Dh-Na-like"/>
    <property type="match status" value="1"/>
</dbReference>
<protein>
    <submittedName>
        <fullName evidence="10">Formate dehydrogenase major subunit</fullName>
    </submittedName>
</protein>
<evidence type="ECO:0000256" key="6">
    <source>
        <dbReference type="ARBA" id="ARBA00023002"/>
    </source>
</evidence>
<evidence type="ECO:0000256" key="1">
    <source>
        <dbReference type="ARBA" id="ARBA00001966"/>
    </source>
</evidence>
<sequence length="905" mass="99803">MPGLGASFGRGGATNSQEDLANSDCIVIEGSNMAECHPVGFQWVAEAKARGAKVVHVDPRFTRTSAIADLHLPLRIGTDIAFLGGLINFVLENDLYFKEYVVAYTNAAALVSEDFVDAEDLGGLFSGFDPEHNTYDESSWQYEFEEPPHSGSDDPAGAAAQDELEDHPEIRKTDKAQAAGSGGPPIAAKPKRDETLQHPRTVFQILKRHFARYTPETVAEVCGVEPAAFLQVARWVTENSGRDRTTAWVYSVGWTQHSVGAQYIRTCSILQTLLGNIGRPGGGILALRGHASIQGSTDVPTLYNLLPGYLPMPHAMQHGSLDEYCADAAGKAGFWGNKRAYAVSLLKAWWGDAATPENDFCFDHLPRIDGDHSSYRTIKDMIEGKVSGYFLVGENPTVGHPNGRMNRFGLANLDWLVVRDLQLIESATFWQESPEIETGELAPETIATEVFFLPAASHAEKEGTFTQTQRLLQWRHKAVEPPGDAKSDLWFYFHLGRILRERLKDSTDPRDRPLLDLTWDYPTHGPDAEPSAEDVLREINGVGPDGRAVSGYLELKDDGSTSCGCWIYSGVYADEVNQSARRKPGREQGQVASEWGWAWPYNRRVLYNRASADPEGRPWSERKKYVWWDEEAGRWTGVDNPDFEATKRPDYVPPEGARAQDAIGGADPFIMQGDGKAWLYAPAGVVDGPLPTHYEPAESVVENALYKQQANPTIEHIEGPWNRENPSLSPVFPFQVTTYRLTEHHTAGGMSRTLPYLSELQPEFFVEVSPELAALRGLVNGEYATLVSTRTAIEAKVLVTERVRPIRLRTGQVVHQIGMPYHWSYSGISTGDSANDLLGIVLDPNTHIQEDKVSTADIVPGRRPRGPALIDFVEGYRRRAGVESGRVGVNGRDPVAAEAGEGSQL</sequence>
<dbReference type="Pfam" id="PF00384">
    <property type="entry name" value="Molybdopterin"/>
    <property type="match status" value="2"/>
</dbReference>
<dbReference type="STRING" id="1190417.SAMN05660690_1188"/>
<keyword evidence="4" id="KW-0004">4Fe-4S</keyword>
<accession>A0A1G6L4F4</accession>
<feature type="region of interest" description="Disordered" evidence="7">
    <location>
        <begin position="143"/>
        <end position="194"/>
    </location>
</feature>
<dbReference type="Gene3D" id="2.40.40.20">
    <property type="match status" value="1"/>
</dbReference>
<dbReference type="GO" id="GO:0016491">
    <property type="term" value="F:oxidoreductase activity"/>
    <property type="evidence" value="ECO:0007669"/>
    <property type="project" value="UniProtKB-KW"/>
</dbReference>
<dbReference type="GO" id="GO:0009055">
    <property type="term" value="F:electron transfer activity"/>
    <property type="evidence" value="ECO:0007669"/>
    <property type="project" value="TreeGrafter"/>
</dbReference>
<evidence type="ECO:0000256" key="5">
    <source>
        <dbReference type="ARBA" id="ARBA00022723"/>
    </source>
</evidence>
<dbReference type="Pfam" id="PF01568">
    <property type="entry name" value="Molydop_binding"/>
    <property type="match status" value="1"/>
</dbReference>
<dbReference type="OrthoDB" id="9759518at2"/>
<dbReference type="EMBL" id="FMZF01000002">
    <property type="protein sequence ID" value="SDC38003.1"/>
    <property type="molecule type" value="Genomic_DNA"/>
</dbReference>
<organism evidence="10 11">
    <name type="scientific">Geodermatophilus telluris</name>
    <dbReference type="NCBI Taxonomy" id="1190417"/>
    <lineage>
        <taxon>Bacteria</taxon>
        <taxon>Bacillati</taxon>
        <taxon>Actinomycetota</taxon>
        <taxon>Actinomycetes</taxon>
        <taxon>Geodermatophilales</taxon>
        <taxon>Geodermatophilaceae</taxon>
        <taxon>Geodermatophilus</taxon>
    </lineage>
</organism>
<feature type="domain" description="Molybdopterin oxidoreductase" evidence="8">
    <location>
        <begin position="453"/>
        <end position="495"/>
    </location>
</feature>
<evidence type="ECO:0000259" key="8">
    <source>
        <dbReference type="Pfam" id="PF00384"/>
    </source>
</evidence>
<dbReference type="GO" id="GO:0043546">
    <property type="term" value="F:molybdopterin cofactor binding"/>
    <property type="evidence" value="ECO:0007669"/>
    <property type="project" value="InterPro"/>
</dbReference>
<evidence type="ECO:0000313" key="10">
    <source>
        <dbReference type="EMBL" id="SDC38003.1"/>
    </source>
</evidence>
<proteinExistence type="inferred from homology"/>
<name>A0A1G6L4F4_9ACTN</name>
<dbReference type="InterPro" id="IPR048158">
    <property type="entry name" value="Formate_DH_Act"/>
</dbReference>